<dbReference type="PROSITE" id="PS51464">
    <property type="entry name" value="SIS"/>
    <property type="match status" value="1"/>
</dbReference>
<dbReference type="EC" id="2.6.1.16" evidence="2"/>
<evidence type="ECO:0000256" key="4">
    <source>
        <dbReference type="SAM" id="MobiDB-lite"/>
    </source>
</evidence>
<accession>A0ABY8WBN8</accession>
<dbReference type="RefSeq" id="WP_284916506.1">
    <property type="nucleotide sequence ID" value="NZ_CP126980.1"/>
</dbReference>
<keyword evidence="7" id="KW-1185">Reference proteome</keyword>
<evidence type="ECO:0000313" key="6">
    <source>
        <dbReference type="EMBL" id="WIM95215.1"/>
    </source>
</evidence>
<dbReference type="InterPro" id="IPR046348">
    <property type="entry name" value="SIS_dom_sf"/>
</dbReference>
<sequence length="334" mass="34251">MTNALDTMIAAQPAALEALADPEPTARPAALLDAATRIWLVGTGTSQHAAELGADALLDAGRDARWVPAAGFTDRLLRPGDAVVVISHTGQTAYALRARRIALGAGAPLLTIAGPDAGAGEKSEPAPMSGQRAETVRTPVAETSETYTVSYTAALAVLAQLAHHLGAPGCGPEAIRAAAGRVRAVLDSPEPAEVPIPGRAMAITGPGAWSVTAREGALKIREGARILCEGFDPERLLHGAAVPYTSADALLVLQPAADPDGLTAAVADAARQAGLHVSTLAEPPSALPGLLAQIPMTVRLQLLALRFARMRGQNADLAITGPWAEPSLWRLGAP</sequence>
<proteinExistence type="predicted"/>
<protein>
    <recommendedName>
        <fullName evidence="3">Glutamine--fructose-6-phosphate aminotransferase [isomerizing]</fullName>
        <ecNumber evidence="2">2.6.1.16</ecNumber>
    </recommendedName>
</protein>
<dbReference type="PANTHER" id="PTHR10937">
    <property type="entry name" value="GLUCOSAMINE--FRUCTOSE-6-PHOSPHATE AMINOTRANSFERASE, ISOMERIZING"/>
    <property type="match status" value="1"/>
</dbReference>
<dbReference type="PANTHER" id="PTHR10937:SF0">
    <property type="entry name" value="GLUTAMINE--FRUCTOSE-6-PHOSPHATE TRANSAMINASE (ISOMERIZING)"/>
    <property type="match status" value="1"/>
</dbReference>
<dbReference type="InterPro" id="IPR001347">
    <property type="entry name" value="SIS_dom"/>
</dbReference>
<reference evidence="6 7" key="1">
    <citation type="submission" date="2023-06" db="EMBL/GenBank/DDBJ databases">
        <authorList>
            <person name="Yushchuk O."/>
            <person name="Binda E."/>
            <person name="Ruckert-Reed C."/>
            <person name="Fedorenko V."/>
            <person name="Kalinowski J."/>
            <person name="Marinelli F."/>
        </authorList>
    </citation>
    <scope>NUCLEOTIDE SEQUENCE [LARGE SCALE GENOMIC DNA]</scope>
    <source>
        <strain evidence="6 7">NRRL 3884</strain>
    </source>
</reference>
<evidence type="ECO:0000256" key="2">
    <source>
        <dbReference type="ARBA" id="ARBA00012916"/>
    </source>
</evidence>
<evidence type="ECO:0000256" key="3">
    <source>
        <dbReference type="ARBA" id="ARBA00016090"/>
    </source>
</evidence>
<organism evidence="6 7">
    <name type="scientific">Actinoplanes oblitus</name>
    <dbReference type="NCBI Taxonomy" id="3040509"/>
    <lineage>
        <taxon>Bacteria</taxon>
        <taxon>Bacillati</taxon>
        <taxon>Actinomycetota</taxon>
        <taxon>Actinomycetes</taxon>
        <taxon>Micromonosporales</taxon>
        <taxon>Micromonosporaceae</taxon>
        <taxon>Actinoplanes</taxon>
    </lineage>
</organism>
<evidence type="ECO:0000259" key="5">
    <source>
        <dbReference type="PROSITE" id="PS51464"/>
    </source>
</evidence>
<gene>
    <name evidence="6" type="ORF">ACTOB_007296</name>
</gene>
<evidence type="ECO:0000313" key="7">
    <source>
        <dbReference type="Proteomes" id="UP001240150"/>
    </source>
</evidence>
<dbReference type="Pfam" id="PF01380">
    <property type="entry name" value="SIS"/>
    <property type="match status" value="1"/>
</dbReference>
<dbReference type="EMBL" id="CP126980">
    <property type="protein sequence ID" value="WIM95215.1"/>
    <property type="molecule type" value="Genomic_DNA"/>
</dbReference>
<dbReference type="Gene3D" id="3.40.50.10490">
    <property type="entry name" value="Glucose-6-phosphate isomerase like protein, domain 1"/>
    <property type="match status" value="2"/>
</dbReference>
<dbReference type="Proteomes" id="UP001240150">
    <property type="component" value="Chromosome"/>
</dbReference>
<comment type="catalytic activity">
    <reaction evidence="1">
        <text>D-fructose 6-phosphate + L-glutamine = D-glucosamine 6-phosphate + L-glutamate</text>
        <dbReference type="Rhea" id="RHEA:13237"/>
        <dbReference type="ChEBI" id="CHEBI:29985"/>
        <dbReference type="ChEBI" id="CHEBI:58359"/>
        <dbReference type="ChEBI" id="CHEBI:58725"/>
        <dbReference type="ChEBI" id="CHEBI:61527"/>
        <dbReference type="EC" id="2.6.1.16"/>
    </reaction>
</comment>
<feature type="domain" description="SIS" evidence="5">
    <location>
        <begin position="28"/>
        <end position="172"/>
    </location>
</feature>
<feature type="region of interest" description="Disordered" evidence="4">
    <location>
        <begin position="116"/>
        <end position="137"/>
    </location>
</feature>
<name>A0ABY8WBN8_9ACTN</name>
<dbReference type="SUPFAM" id="SSF53697">
    <property type="entry name" value="SIS domain"/>
    <property type="match status" value="1"/>
</dbReference>
<evidence type="ECO:0000256" key="1">
    <source>
        <dbReference type="ARBA" id="ARBA00001031"/>
    </source>
</evidence>